<dbReference type="InterPro" id="IPR052294">
    <property type="entry name" value="VSX_homeobox_regulators"/>
</dbReference>
<dbReference type="OrthoDB" id="6159439at2759"/>
<dbReference type="GO" id="GO:1990837">
    <property type="term" value="F:sequence-specific double-stranded DNA binding"/>
    <property type="evidence" value="ECO:0007669"/>
    <property type="project" value="TreeGrafter"/>
</dbReference>
<dbReference type="PROSITE" id="PS00027">
    <property type="entry name" value="HOMEOBOX_1"/>
    <property type="match status" value="1"/>
</dbReference>
<feature type="DNA-binding region" description="Homeobox" evidence="9">
    <location>
        <begin position="144"/>
        <end position="203"/>
    </location>
</feature>
<comment type="subcellular location">
    <subcellularLocation>
        <location evidence="1 9 10">Nucleus</location>
    </subcellularLocation>
</comment>
<dbReference type="InterPro" id="IPR009057">
    <property type="entry name" value="Homeodomain-like_sf"/>
</dbReference>
<gene>
    <name evidence="14" type="ORF">DME_LOCUS7917</name>
</gene>
<sequence>MICGSSPPQLINNNRMGMSFGIHSLLGLTTSARDMLQPSYISPNAQQYYPPTQATTFFHPNPSNLFTMDMAQTHFDRTIATTCHHEVNNQARLDYLTGTNTSTLLMNIEGCGEGEEGTIALNAGINIGGGNSNSQKISHNRYKKRRQRTIFTQTQIDELEKAFQEAHYPDMYAREALSIKTSIAEDRIQVWFQNRRAKWRRTEKTWGKSTIMAEYGLYGAMVRHSLPLPETITKTSDNPTECAAPWLLGMHKKSLEAAAHLENGEIDKDSNDEDDVVPQEIPTTTSDNNDNSNDDDDKVCLYQYNNIF</sequence>
<comment type="similarity">
    <text evidence="2">Belongs to the paired homeobox family.</text>
</comment>
<accession>A0A0N4U9X1</accession>
<evidence type="ECO:0000313" key="17">
    <source>
        <dbReference type="WBParaSite" id="DME_0000391201-mRNA-1"/>
    </source>
</evidence>
<dbReference type="STRING" id="318479.A0A0N4U9X1"/>
<evidence type="ECO:0000256" key="10">
    <source>
        <dbReference type="RuleBase" id="RU000682"/>
    </source>
</evidence>
<name>A0A0N4U9X1_DRAME</name>
<dbReference type="PROSITE" id="PS50071">
    <property type="entry name" value="HOMEOBOX_2"/>
    <property type="match status" value="1"/>
</dbReference>
<keyword evidence="3" id="KW-0217">Developmental protein</keyword>
<evidence type="ECO:0000259" key="12">
    <source>
        <dbReference type="PROSITE" id="PS50071"/>
    </source>
</evidence>
<evidence type="ECO:0000256" key="11">
    <source>
        <dbReference type="SAM" id="MobiDB-lite"/>
    </source>
</evidence>
<keyword evidence="16" id="KW-1185">Reference proteome</keyword>
<dbReference type="GO" id="GO:0005634">
    <property type="term" value="C:nucleus"/>
    <property type="evidence" value="ECO:0007669"/>
    <property type="project" value="UniProtKB-SubCell"/>
</dbReference>
<feature type="domain" description="Homeobox" evidence="12">
    <location>
        <begin position="142"/>
        <end position="202"/>
    </location>
</feature>
<dbReference type="GO" id="GO:0030182">
    <property type="term" value="P:neuron differentiation"/>
    <property type="evidence" value="ECO:0007669"/>
    <property type="project" value="UniProtKB-ARBA"/>
</dbReference>
<evidence type="ECO:0000256" key="1">
    <source>
        <dbReference type="ARBA" id="ARBA00004123"/>
    </source>
</evidence>
<dbReference type="Proteomes" id="UP000274756">
    <property type="component" value="Unassembled WGS sequence"/>
</dbReference>
<evidence type="ECO:0000313" key="15">
    <source>
        <dbReference type="Proteomes" id="UP000038040"/>
    </source>
</evidence>
<dbReference type="GO" id="GO:0000981">
    <property type="term" value="F:DNA-binding transcription factor activity, RNA polymerase II-specific"/>
    <property type="evidence" value="ECO:0007669"/>
    <property type="project" value="InterPro"/>
</dbReference>
<dbReference type="PROSITE" id="PS51496">
    <property type="entry name" value="CVC"/>
    <property type="match status" value="1"/>
</dbReference>
<dbReference type="Proteomes" id="UP000038040">
    <property type="component" value="Unplaced"/>
</dbReference>
<keyword evidence="8 9" id="KW-0539">Nucleus</keyword>
<feature type="region of interest" description="Disordered" evidence="11">
    <location>
        <begin position="263"/>
        <end position="297"/>
    </location>
</feature>
<evidence type="ECO:0000256" key="3">
    <source>
        <dbReference type="ARBA" id="ARBA00022473"/>
    </source>
</evidence>
<evidence type="ECO:0000313" key="16">
    <source>
        <dbReference type="Proteomes" id="UP000274756"/>
    </source>
</evidence>
<dbReference type="InterPro" id="IPR001356">
    <property type="entry name" value="HD"/>
</dbReference>
<evidence type="ECO:0000256" key="4">
    <source>
        <dbReference type="ARBA" id="ARBA00023015"/>
    </source>
</evidence>
<dbReference type="InterPro" id="IPR023339">
    <property type="entry name" value="CVC"/>
</dbReference>
<evidence type="ECO:0000259" key="13">
    <source>
        <dbReference type="PROSITE" id="PS51496"/>
    </source>
</evidence>
<proteinExistence type="inferred from homology"/>
<keyword evidence="5 9" id="KW-0238">DNA-binding</keyword>
<dbReference type="EMBL" id="UYYG01001164">
    <property type="protein sequence ID" value="VDN57944.1"/>
    <property type="molecule type" value="Genomic_DNA"/>
</dbReference>
<keyword evidence="4" id="KW-0805">Transcription regulation</keyword>
<dbReference type="CDD" id="cd00086">
    <property type="entry name" value="homeodomain"/>
    <property type="match status" value="1"/>
</dbReference>
<dbReference type="AlphaFoldDB" id="A0A0N4U9X1"/>
<reference evidence="14 16" key="2">
    <citation type="submission" date="2018-11" db="EMBL/GenBank/DDBJ databases">
        <authorList>
            <consortium name="Pathogen Informatics"/>
        </authorList>
    </citation>
    <scope>NUCLEOTIDE SEQUENCE [LARGE SCALE GENOMIC DNA]</scope>
</reference>
<evidence type="ECO:0000256" key="7">
    <source>
        <dbReference type="ARBA" id="ARBA00023163"/>
    </source>
</evidence>
<keyword evidence="7" id="KW-0804">Transcription</keyword>
<dbReference type="PANTHER" id="PTHR46892:SF3">
    <property type="entry name" value="VISUAL SYSTEM HOMEOBOX 2"/>
    <property type="match status" value="1"/>
</dbReference>
<evidence type="ECO:0000256" key="8">
    <source>
        <dbReference type="ARBA" id="ARBA00023242"/>
    </source>
</evidence>
<organism evidence="15 17">
    <name type="scientific">Dracunculus medinensis</name>
    <name type="common">Guinea worm</name>
    <dbReference type="NCBI Taxonomy" id="318479"/>
    <lineage>
        <taxon>Eukaryota</taxon>
        <taxon>Metazoa</taxon>
        <taxon>Ecdysozoa</taxon>
        <taxon>Nematoda</taxon>
        <taxon>Chromadorea</taxon>
        <taxon>Rhabditida</taxon>
        <taxon>Spirurina</taxon>
        <taxon>Dracunculoidea</taxon>
        <taxon>Dracunculidae</taxon>
        <taxon>Dracunculus</taxon>
    </lineage>
</organism>
<dbReference type="PANTHER" id="PTHR46892">
    <property type="entry name" value="VISUAL SYSTEM HOMEOBOX 2"/>
    <property type="match status" value="1"/>
</dbReference>
<reference evidence="17" key="1">
    <citation type="submission" date="2016-04" db="UniProtKB">
        <authorList>
            <consortium name="WormBaseParasite"/>
        </authorList>
    </citation>
    <scope>IDENTIFICATION</scope>
</reference>
<evidence type="ECO:0000256" key="5">
    <source>
        <dbReference type="ARBA" id="ARBA00023125"/>
    </source>
</evidence>
<evidence type="ECO:0000313" key="14">
    <source>
        <dbReference type="EMBL" id="VDN57944.1"/>
    </source>
</evidence>
<dbReference type="FunFam" id="1.10.10.60:FF:000679">
    <property type="entry name" value="Homeobox protein aristaless"/>
    <property type="match status" value="1"/>
</dbReference>
<evidence type="ECO:0000256" key="6">
    <source>
        <dbReference type="ARBA" id="ARBA00023155"/>
    </source>
</evidence>
<feature type="domain" description="CVC" evidence="13">
    <location>
        <begin position="204"/>
        <end position="256"/>
    </location>
</feature>
<dbReference type="SUPFAM" id="SSF46689">
    <property type="entry name" value="Homeodomain-like"/>
    <property type="match status" value="1"/>
</dbReference>
<dbReference type="SMART" id="SM00389">
    <property type="entry name" value="HOX"/>
    <property type="match status" value="1"/>
</dbReference>
<dbReference type="Gene3D" id="1.10.10.60">
    <property type="entry name" value="Homeodomain-like"/>
    <property type="match status" value="1"/>
</dbReference>
<evidence type="ECO:0000256" key="2">
    <source>
        <dbReference type="ARBA" id="ARBA00005733"/>
    </source>
</evidence>
<evidence type="ECO:0000256" key="9">
    <source>
        <dbReference type="PROSITE-ProRule" id="PRU00108"/>
    </source>
</evidence>
<protein>
    <submittedName>
        <fullName evidence="17">Homeobox protein ceh-10</fullName>
    </submittedName>
</protein>
<dbReference type="WBParaSite" id="DME_0000391201-mRNA-1">
    <property type="protein sequence ID" value="DME_0000391201-mRNA-1"/>
    <property type="gene ID" value="DME_0000391201"/>
</dbReference>
<keyword evidence="6 9" id="KW-0371">Homeobox</keyword>
<dbReference type="InterPro" id="IPR017970">
    <property type="entry name" value="Homeobox_CS"/>
</dbReference>
<dbReference type="Pfam" id="PF00046">
    <property type="entry name" value="Homeodomain"/>
    <property type="match status" value="1"/>
</dbReference>